<dbReference type="InterPro" id="IPR010368">
    <property type="entry name" value="Com_YlbF"/>
</dbReference>
<evidence type="ECO:0000313" key="1">
    <source>
        <dbReference type="EMBL" id="MBP1931264.1"/>
    </source>
</evidence>
<gene>
    <name evidence="1" type="ORF">J2Z37_001261</name>
</gene>
<dbReference type="RefSeq" id="WP_209809335.1">
    <property type="nucleotide sequence ID" value="NZ_JAGGKT010000002.1"/>
</dbReference>
<keyword evidence="2" id="KW-1185">Reference proteome</keyword>
<protein>
    <submittedName>
        <fullName evidence="1">Cell fate (Sporulation/competence/biofilm development) regulator YlbF (YheA/YmcA/DUF963 family)</fullName>
    </submittedName>
</protein>
<dbReference type="Proteomes" id="UP001519343">
    <property type="component" value="Unassembled WGS sequence"/>
</dbReference>
<proteinExistence type="predicted"/>
<reference evidence="1 2" key="1">
    <citation type="submission" date="2021-03" db="EMBL/GenBank/DDBJ databases">
        <title>Genomic Encyclopedia of Type Strains, Phase IV (KMG-IV): sequencing the most valuable type-strain genomes for metagenomic binning, comparative biology and taxonomic classification.</title>
        <authorList>
            <person name="Goeker M."/>
        </authorList>
    </citation>
    <scope>NUCLEOTIDE SEQUENCE [LARGE SCALE GENOMIC DNA]</scope>
    <source>
        <strain evidence="1 2">DSM 24738</strain>
    </source>
</reference>
<dbReference type="EMBL" id="JAGGKT010000002">
    <property type="protein sequence ID" value="MBP1931264.1"/>
    <property type="molecule type" value="Genomic_DNA"/>
</dbReference>
<name>A0ABS4GLY2_9BACL</name>
<dbReference type="Pfam" id="PF06133">
    <property type="entry name" value="Com_YlbF"/>
    <property type="match status" value="1"/>
</dbReference>
<accession>A0ABS4GLY2</accession>
<organism evidence="1 2">
    <name type="scientific">Ammoniphilus resinae</name>
    <dbReference type="NCBI Taxonomy" id="861532"/>
    <lineage>
        <taxon>Bacteria</taxon>
        <taxon>Bacillati</taxon>
        <taxon>Bacillota</taxon>
        <taxon>Bacilli</taxon>
        <taxon>Bacillales</taxon>
        <taxon>Paenibacillaceae</taxon>
        <taxon>Aneurinibacillus group</taxon>
        <taxon>Ammoniphilus</taxon>
    </lineage>
</organism>
<comment type="caution">
    <text evidence="1">The sequence shown here is derived from an EMBL/GenBank/DDBJ whole genome shotgun (WGS) entry which is preliminary data.</text>
</comment>
<evidence type="ECO:0000313" key="2">
    <source>
        <dbReference type="Proteomes" id="UP001519343"/>
    </source>
</evidence>
<dbReference type="SUPFAM" id="SSF158622">
    <property type="entry name" value="YheA/YmcA-like"/>
    <property type="match status" value="1"/>
</dbReference>
<dbReference type="InterPro" id="IPR023378">
    <property type="entry name" value="YheA/YmcA-like_dom_sf"/>
</dbReference>
<dbReference type="Gene3D" id="1.20.1500.10">
    <property type="entry name" value="YheA/YmcA-like"/>
    <property type="match status" value="1"/>
</dbReference>
<sequence>MRPKLDMDVINAKMEDLCREVINQPAFAEFKQMIEEFLMNDQALEQYNSLVDRQRMLHQKQHQGLRLTQQEIDDFEEERFQLYENPITRDFMYAQQELGTIQKTLTKYVTKTIELGRLPEESDLDEGGCGCGGGGCGCGGH</sequence>